<reference evidence="1 2" key="1">
    <citation type="journal article" date="2013" name="PLoS Genet.">
        <title>Distinctive expansion of potential virulence genes in the genome of the oomycete fish pathogen Saprolegnia parasitica.</title>
        <authorList>
            <person name="Jiang R.H."/>
            <person name="de Bruijn I."/>
            <person name="Haas B.J."/>
            <person name="Belmonte R."/>
            <person name="Lobach L."/>
            <person name="Christie J."/>
            <person name="van den Ackerveken G."/>
            <person name="Bottin A."/>
            <person name="Bulone V."/>
            <person name="Diaz-Moreno S.M."/>
            <person name="Dumas B."/>
            <person name="Fan L."/>
            <person name="Gaulin E."/>
            <person name="Govers F."/>
            <person name="Grenville-Briggs L.J."/>
            <person name="Horner N.R."/>
            <person name="Levin J.Z."/>
            <person name="Mammella M."/>
            <person name="Meijer H.J."/>
            <person name="Morris P."/>
            <person name="Nusbaum C."/>
            <person name="Oome S."/>
            <person name="Phillips A.J."/>
            <person name="van Rooyen D."/>
            <person name="Rzeszutek E."/>
            <person name="Saraiva M."/>
            <person name="Secombes C.J."/>
            <person name="Seidl M.F."/>
            <person name="Snel B."/>
            <person name="Stassen J.H."/>
            <person name="Sykes S."/>
            <person name="Tripathy S."/>
            <person name="van den Berg H."/>
            <person name="Vega-Arreguin J.C."/>
            <person name="Wawra S."/>
            <person name="Young S.K."/>
            <person name="Zeng Q."/>
            <person name="Dieguez-Uribeondo J."/>
            <person name="Russ C."/>
            <person name="Tyler B.M."/>
            <person name="van West P."/>
        </authorList>
    </citation>
    <scope>NUCLEOTIDE SEQUENCE [LARGE SCALE GENOMIC DNA]</scope>
    <source>
        <strain evidence="1 2">CBS 223.65</strain>
    </source>
</reference>
<dbReference type="Proteomes" id="UP000030745">
    <property type="component" value="Unassembled WGS sequence"/>
</dbReference>
<accession>A0A067CR56</accession>
<dbReference type="AlphaFoldDB" id="A0A067CR56"/>
<dbReference type="RefSeq" id="XP_012196254.1">
    <property type="nucleotide sequence ID" value="XM_012340864.1"/>
</dbReference>
<evidence type="ECO:0000313" key="1">
    <source>
        <dbReference type="EMBL" id="KDO33008.1"/>
    </source>
</evidence>
<protein>
    <submittedName>
        <fullName evidence="1">Uncharacterized protein</fullName>
    </submittedName>
</protein>
<dbReference type="EMBL" id="KK583193">
    <property type="protein sequence ID" value="KDO33008.1"/>
    <property type="molecule type" value="Genomic_DNA"/>
</dbReference>
<dbReference type="GeneID" id="24140764"/>
<organism evidence="1 2">
    <name type="scientific">Saprolegnia parasitica (strain CBS 223.65)</name>
    <dbReference type="NCBI Taxonomy" id="695850"/>
    <lineage>
        <taxon>Eukaryota</taxon>
        <taxon>Sar</taxon>
        <taxon>Stramenopiles</taxon>
        <taxon>Oomycota</taxon>
        <taxon>Saprolegniomycetes</taxon>
        <taxon>Saprolegniales</taxon>
        <taxon>Saprolegniaceae</taxon>
        <taxon>Saprolegnia</taxon>
    </lineage>
</organism>
<keyword evidence="2" id="KW-1185">Reference proteome</keyword>
<name>A0A067CR56_SAPPC</name>
<evidence type="ECO:0000313" key="2">
    <source>
        <dbReference type="Proteomes" id="UP000030745"/>
    </source>
</evidence>
<proteinExistence type="predicted"/>
<sequence length="153" mass="17427">MPLRHAVASYCSPATCHAATNGTPATHRPLLSLLHLCDCSEQYVSLLSRPTTLTHHISSALHKRPARINMSVRKPRYRFYYRDDATKERCDACLRAMLHFAQQPSASSINADLAQRALRFRQHSIEHLEIDDSTQDAFERLGVVWHKLHPTSQ</sequence>
<gene>
    <name evidence="1" type="ORF">SPRG_19366</name>
</gene>
<dbReference type="KEGG" id="spar:SPRG_19366"/>
<dbReference type="VEuPathDB" id="FungiDB:SPRG_19366"/>